<dbReference type="SUPFAM" id="SSF53850">
    <property type="entry name" value="Periplasmic binding protein-like II"/>
    <property type="match status" value="1"/>
</dbReference>
<name>A0ABT1RW81_9FIRM</name>
<sequence length="367" mass="38923">MKKKITSLFLALVLAAAMTGCSSSDNNSSPSSQASSGTESSSVSSAVSSTPGVPAEDSSQPSPESAASGEKIRVAALKGPTAMGLVKLMDDNDHSEAPQYDFSIYASPDEITPKLVQGELDLAAVPANLASVLYNKTEGKIQVLAVNTLGVLYIVESGDSVNTVEDLRGRTIFASGKGSTPEYALNYMLSQNGIDPEKDVSIEWRSEHSECVAALASTENAVAMLPQPFATTALTKNENIRIALDMTKEWEKLAQDNGSPTTLITGVAVARTDFVQQNPEAVKKFLEEYSSSVTYVTEQNDAAAELVGNYDIVTAEVAKKALPQCNITFLSGSDMKDKLSSYLSVLFEQNPQAVGGKLPADDFYYAG</sequence>
<dbReference type="Proteomes" id="UP001524473">
    <property type="component" value="Unassembled WGS sequence"/>
</dbReference>
<feature type="signal peptide" evidence="2">
    <location>
        <begin position="1"/>
        <end position="23"/>
    </location>
</feature>
<accession>A0ABT1RW81</accession>
<keyword evidence="4" id="KW-1185">Reference proteome</keyword>
<dbReference type="PIRSF" id="PIRSF027386">
    <property type="entry name" value="UCP027386_ABC_sbc_TM0202"/>
    <property type="match status" value="1"/>
</dbReference>
<dbReference type="InterPro" id="IPR027024">
    <property type="entry name" value="UCP027386_ABC_sbc_TM0202"/>
</dbReference>
<evidence type="ECO:0000313" key="3">
    <source>
        <dbReference type="EMBL" id="MCQ4838924.1"/>
    </source>
</evidence>
<dbReference type="Pfam" id="PF12974">
    <property type="entry name" value="Phosphonate-bd"/>
    <property type="match status" value="1"/>
</dbReference>
<organism evidence="3 4">
    <name type="scientific">Neglectibacter timonensis</name>
    <dbReference type="NCBI Taxonomy" id="1776382"/>
    <lineage>
        <taxon>Bacteria</taxon>
        <taxon>Bacillati</taxon>
        <taxon>Bacillota</taxon>
        <taxon>Clostridia</taxon>
        <taxon>Eubacteriales</taxon>
        <taxon>Oscillospiraceae</taxon>
        <taxon>Neglectibacter</taxon>
    </lineage>
</organism>
<feature type="compositionally biased region" description="Low complexity" evidence="1">
    <location>
        <begin position="22"/>
        <end position="52"/>
    </location>
</feature>
<dbReference type="Gene3D" id="3.40.190.10">
    <property type="entry name" value="Periplasmic binding protein-like II"/>
    <property type="match status" value="2"/>
</dbReference>
<protein>
    <submittedName>
        <fullName evidence="3">ABC transporter substrate-binding protein</fullName>
    </submittedName>
</protein>
<dbReference type="PANTHER" id="PTHR30024:SF46">
    <property type="entry name" value="ABC TRANSPORTER, SUBSTRATE-BINDING LIPOPROTEIN"/>
    <property type="match status" value="1"/>
</dbReference>
<gene>
    <name evidence="3" type="ORF">NE695_03220</name>
</gene>
<evidence type="ECO:0000256" key="1">
    <source>
        <dbReference type="SAM" id="MobiDB-lite"/>
    </source>
</evidence>
<feature type="region of interest" description="Disordered" evidence="1">
    <location>
        <begin position="21"/>
        <end position="69"/>
    </location>
</feature>
<comment type="caution">
    <text evidence="3">The sequence shown here is derived from an EMBL/GenBank/DDBJ whole genome shotgun (WGS) entry which is preliminary data.</text>
</comment>
<proteinExistence type="predicted"/>
<dbReference type="PROSITE" id="PS51257">
    <property type="entry name" value="PROKAR_LIPOPROTEIN"/>
    <property type="match status" value="1"/>
</dbReference>
<keyword evidence="2" id="KW-0732">Signal</keyword>
<dbReference type="PANTHER" id="PTHR30024">
    <property type="entry name" value="ALIPHATIC SULFONATES-BINDING PROTEIN-RELATED"/>
    <property type="match status" value="1"/>
</dbReference>
<feature type="chain" id="PRO_5046191662" evidence="2">
    <location>
        <begin position="24"/>
        <end position="367"/>
    </location>
</feature>
<evidence type="ECO:0000313" key="4">
    <source>
        <dbReference type="Proteomes" id="UP001524473"/>
    </source>
</evidence>
<dbReference type="EMBL" id="JANFZH010000005">
    <property type="protein sequence ID" value="MCQ4838924.1"/>
    <property type="molecule type" value="Genomic_DNA"/>
</dbReference>
<reference evidence="3 4" key="1">
    <citation type="submission" date="2022-06" db="EMBL/GenBank/DDBJ databases">
        <title>Isolation of gut microbiota from human fecal samples.</title>
        <authorList>
            <person name="Pamer E.G."/>
            <person name="Barat B."/>
            <person name="Waligurski E."/>
            <person name="Medina S."/>
            <person name="Paddock L."/>
            <person name="Mostad J."/>
        </authorList>
    </citation>
    <scope>NUCLEOTIDE SEQUENCE [LARGE SCALE GENOMIC DNA]</scope>
    <source>
        <strain evidence="3 4">DFI.9.73</strain>
    </source>
</reference>
<evidence type="ECO:0000256" key="2">
    <source>
        <dbReference type="SAM" id="SignalP"/>
    </source>
</evidence>